<evidence type="ECO:0000256" key="3">
    <source>
        <dbReference type="ARBA" id="ARBA00023125"/>
    </source>
</evidence>
<gene>
    <name evidence="7" type="ORF">AYY18_06135</name>
</gene>
<dbReference type="AlphaFoldDB" id="A0A1B8HFF2"/>
<evidence type="ECO:0000256" key="1">
    <source>
        <dbReference type="ARBA" id="ARBA00008857"/>
    </source>
</evidence>
<dbReference type="GO" id="GO:0003677">
    <property type="term" value="F:DNA binding"/>
    <property type="evidence" value="ECO:0007669"/>
    <property type="project" value="UniProtKB-UniRule"/>
</dbReference>
<evidence type="ECO:0000256" key="5">
    <source>
        <dbReference type="PROSITE-ProRule" id="PRU01248"/>
    </source>
</evidence>
<evidence type="ECO:0000256" key="4">
    <source>
        <dbReference type="ARBA" id="ARBA00023172"/>
    </source>
</evidence>
<keyword evidence="3 5" id="KW-0238">DNA-binding</keyword>
<keyword evidence="4" id="KW-0233">DNA recombination</keyword>
<dbReference type="Gene3D" id="1.10.150.130">
    <property type="match status" value="1"/>
</dbReference>
<proteinExistence type="inferred from homology"/>
<name>A0A1B8HFF2_9GAMM</name>
<dbReference type="InterPro" id="IPR011010">
    <property type="entry name" value="DNA_brk_join_enz"/>
</dbReference>
<dbReference type="Gene3D" id="1.10.443.10">
    <property type="entry name" value="Intergrase catalytic core"/>
    <property type="match status" value="1"/>
</dbReference>
<dbReference type="PANTHER" id="PTHR30349:SF64">
    <property type="entry name" value="PROPHAGE INTEGRASE INTD-RELATED"/>
    <property type="match status" value="1"/>
</dbReference>
<dbReference type="PANTHER" id="PTHR30349">
    <property type="entry name" value="PHAGE INTEGRASE-RELATED"/>
    <property type="match status" value="1"/>
</dbReference>
<evidence type="ECO:0000313" key="7">
    <source>
        <dbReference type="EMBL" id="OBU07794.1"/>
    </source>
</evidence>
<protein>
    <submittedName>
        <fullName evidence="7">Integrase</fullName>
    </submittedName>
</protein>
<feature type="domain" description="Core-binding (CB)" evidence="6">
    <location>
        <begin position="61"/>
        <end position="141"/>
    </location>
</feature>
<sequence length="337" mass="39176">MARTRKNPEDNHLPKRVYKGRSAYEFKHPDGRTIRLCSLNSDKSVIWSHYEKLINEDKCTETYASLVDEFFKSIDFMDLSGETQKDYTKYSRKVLPVFGKMKPDNIKPEHVRKYMDKRGLNSRTQANREKTFMSRVFRWGYERGKVKSNPCQGVKQFKEVARDRYITDREYNALYQSAPTIIQVAMELAYLCCARQHDVLTLTKEQLLDEGIYIRQGKTGKKQIKAWSVRLRKAIKLAEQLPLNVTIPSLYILHQKNACKYSRDGFNSRWQAARETAAANNPDISFDFTFHDLKAKGISDLDGTLQDKQKISGHKTITQTARYDRKIQVVPVVGNQK</sequence>
<dbReference type="InterPro" id="IPR013762">
    <property type="entry name" value="Integrase-like_cat_sf"/>
</dbReference>
<accession>A0A1B8HFF2</accession>
<dbReference type="InterPro" id="IPR050090">
    <property type="entry name" value="Tyrosine_recombinase_XerCD"/>
</dbReference>
<evidence type="ECO:0000256" key="2">
    <source>
        <dbReference type="ARBA" id="ARBA00022908"/>
    </source>
</evidence>
<dbReference type="GO" id="GO:0006310">
    <property type="term" value="P:DNA recombination"/>
    <property type="evidence" value="ECO:0007669"/>
    <property type="project" value="UniProtKB-KW"/>
</dbReference>
<dbReference type="PROSITE" id="PS51900">
    <property type="entry name" value="CB"/>
    <property type="match status" value="1"/>
</dbReference>
<organism evidence="7 8">
    <name type="scientific">Morganella psychrotolerans</name>
    <dbReference type="NCBI Taxonomy" id="368603"/>
    <lineage>
        <taxon>Bacteria</taxon>
        <taxon>Pseudomonadati</taxon>
        <taxon>Pseudomonadota</taxon>
        <taxon>Gammaproteobacteria</taxon>
        <taxon>Enterobacterales</taxon>
        <taxon>Morganellaceae</taxon>
        <taxon>Morganella</taxon>
    </lineage>
</organism>
<dbReference type="SUPFAM" id="SSF56349">
    <property type="entry name" value="DNA breaking-rejoining enzymes"/>
    <property type="match status" value="1"/>
</dbReference>
<comment type="caution">
    <text evidence="7">The sequence shown here is derived from an EMBL/GenBank/DDBJ whole genome shotgun (WGS) entry which is preliminary data.</text>
</comment>
<dbReference type="InterPro" id="IPR002104">
    <property type="entry name" value="Integrase_catalytic"/>
</dbReference>
<dbReference type="RefSeq" id="WP_067403082.1">
    <property type="nucleotide sequence ID" value="NZ_LZEY01000023.1"/>
</dbReference>
<dbReference type="OrthoDB" id="6173494at2"/>
<dbReference type="Pfam" id="PF22022">
    <property type="entry name" value="Phage_int_M"/>
    <property type="match status" value="1"/>
</dbReference>
<dbReference type="EMBL" id="LZEY01000023">
    <property type="protein sequence ID" value="OBU07794.1"/>
    <property type="molecule type" value="Genomic_DNA"/>
</dbReference>
<evidence type="ECO:0000259" key="6">
    <source>
        <dbReference type="PROSITE" id="PS51900"/>
    </source>
</evidence>
<dbReference type="GO" id="GO:0015074">
    <property type="term" value="P:DNA integration"/>
    <property type="evidence" value="ECO:0007669"/>
    <property type="project" value="UniProtKB-KW"/>
</dbReference>
<evidence type="ECO:0000313" key="8">
    <source>
        <dbReference type="Proteomes" id="UP000092377"/>
    </source>
</evidence>
<reference evidence="8" key="1">
    <citation type="submission" date="2016-06" db="EMBL/GenBank/DDBJ databases">
        <authorList>
            <person name="Butler K."/>
        </authorList>
    </citation>
    <scope>NUCLEOTIDE SEQUENCE [LARGE SCALE GENOMIC DNA]</scope>
    <source>
        <strain evidence="8">GCSL-Mp20</strain>
    </source>
</reference>
<dbReference type="InterPro" id="IPR044068">
    <property type="entry name" value="CB"/>
</dbReference>
<dbReference type="Proteomes" id="UP000092377">
    <property type="component" value="Unassembled WGS sequence"/>
</dbReference>
<comment type="similarity">
    <text evidence="1">Belongs to the 'phage' integrase family.</text>
</comment>
<dbReference type="Pfam" id="PF00589">
    <property type="entry name" value="Phage_integrase"/>
    <property type="match status" value="1"/>
</dbReference>
<keyword evidence="2" id="KW-0229">DNA integration</keyword>
<dbReference type="InterPro" id="IPR053876">
    <property type="entry name" value="Phage_int_M"/>
</dbReference>
<dbReference type="InterPro" id="IPR010998">
    <property type="entry name" value="Integrase_recombinase_N"/>
</dbReference>
<keyword evidence="8" id="KW-1185">Reference proteome</keyword>